<dbReference type="GO" id="GO:0010181">
    <property type="term" value="F:FMN binding"/>
    <property type="evidence" value="ECO:0007669"/>
    <property type="project" value="InterPro"/>
</dbReference>
<evidence type="ECO:0000256" key="3">
    <source>
        <dbReference type="ARBA" id="ARBA00038054"/>
    </source>
</evidence>
<dbReference type="SMART" id="SM00903">
    <property type="entry name" value="Flavin_Reduct"/>
    <property type="match status" value="1"/>
</dbReference>
<comment type="cofactor">
    <cofactor evidence="1">
        <name>FMN</name>
        <dbReference type="ChEBI" id="CHEBI:58210"/>
    </cofactor>
</comment>
<dbReference type="InterPro" id="IPR052174">
    <property type="entry name" value="Flavoredoxin"/>
</dbReference>
<dbReference type="AlphaFoldDB" id="R1CXK9"/>
<dbReference type="SUPFAM" id="SSF50475">
    <property type="entry name" value="FMN-binding split barrel"/>
    <property type="match status" value="1"/>
</dbReference>
<dbReference type="GO" id="GO:0016646">
    <property type="term" value="F:oxidoreductase activity, acting on the CH-NH group of donors, NAD or NADP as acceptor"/>
    <property type="evidence" value="ECO:0007669"/>
    <property type="project" value="UniProtKB-ARBA"/>
</dbReference>
<evidence type="ECO:0000256" key="2">
    <source>
        <dbReference type="ARBA" id="ARBA00022630"/>
    </source>
</evidence>
<comment type="similarity">
    <text evidence="3">Belongs to the flavoredoxin family.</text>
</comment>
<gene>
    <name evidence="5" type="ORF">L21TH_0570</name>
</gene>
<dbReference type="Gene3D" id="2.30.110.10">
    <property type="entry name" value="Electron Transport, Fmn-binding Protein, Chain A"/>
    <property type="match status" value="1"/>
</dbReference>
<reference evidence="5 6" key="1">
    <citation type="journal article" date="2015" name="Geomicrobiol. J.">
        <title>Caldisalinibacter kiritimatiensis gen. nov., sp. nov., a moderately thermohalophilic thiosulfate-reducing bacterium from a hypersaline microbial mat.</title>
        <authorList>
            <person name="Ben Hania W."/>
            <person name="Joseph M."/>
            <person name="Fiebig A."/>
            <person name="Bunk B."/>
            <person name="Klenk H.-P."/>
            <person name="Fardeau M.-L."/>
            <person name="Spring S."/>
        </authorList>
    </citation>
    <scope>NUCLEOTIDE SEQUENCE [LARGE SCALE GENOMIC DNA]</scope>
    <source>
        <strain evidence="5 6">L21-TH-D2</strain>
    </source>
</reference>
<dbReference type="PANTHER" id="PTHR43567:SF1">
    <property type="entry name" value="FLAVOREDOXIN"/>
    <property type="match status" value="1"/>
</dbReference>
<comment type="caution">
    <text evidence="5">The sequence shown here is derived from an EMBL/GenBank/DDBJ whole genome shotgun (WGS) entry which is preliminary data.</text>
</comment>
<dbReference type="RefSeq" id="WP_006308481.1">
    <property type="nucleotide sequence ID" value="NZ_ARZA01000065.1"/>
</dbReference>
<dbReference type="STRING" id="1304284.L21TH_0570"/>
<keyword evidence="2" id="KW-0285">Flavoprotein</keyword>
<dbReference type="Proteomes" id="UP000013378">
    <property type="component" value="Unassembled WGS sequence"/>
</dbReference>
<dbReference type="InterPro" id="IPR012349">
    <property type="entry name" value="Split_barrel_FMN-bd"/>
</dbReference>
<proteinExistence type="inferred from homology"/>
<dbReference type="Pfam" id="PF01613">
    <property type="entry name" value="Flavin_Reduct"/>
    <property type="match status" value="1"/>
</dbReference>
<sequence>MAKVKVNPTTMLYPVPAAMITCSNSKGDNNIITIAWIGTVCSNPPMLSISVRPQRHSFDMIMETKEFVVNLTDEKLVYETDYCGVHSGRNFNKFEELNLTPVKADVVNAPLIDECPVNLECKVKFVENLGSHHIFIAEIVAIHINEELFEDDKVDLTKANLISYVKGNYRKIGEIIDSGGCSIKKNK</sequence>
<accession>R1CXK9</accession>
<dbReference type="eggNOG" id="COG1853">
    <property type="taxonomic scope" value="Bacteria"/>
</dbReference>
<evidence type="ECO:0000259" key="4">
    <source>
        <dbReference type="SMART" id="SM00903"/>
    </source>
</evidence>
<dbReference type="EMBL" id="ARZA01000065">
    <property type="protein sequence ID" value="EOD01349.1"/>
    <property type="molecule type" value="Genomic_DNA"/>
</dbReference>
<dbReference type="PATRIC" id="fig|1304284.3.peg.559"/>
<evidence type="ECO:0000256" key="1">
    <source>
        <dbReference type="ARBA" id="ARBA00001917"/>
    </source>
</evidence>
<dbReference type="OrthoDB" id="9794638at2"/>
<evidence type="ECO:0000313" key="5">
    <source>
        <dbReference type="EMBL" id="EOD01349.1"/>
    </source>
</evidence>
<keyword evidence="6" id="KW-1185">Reference proteome</keyword>
<feature type="domain" description="Flavin reductase like" evidence="4">
    <location>
        <begin position="11"/>
        <end position="155"/>
    </location>
</feature>
<dbReference type="InterPro" id="IPR002563">
    <property type="entry name" value="Flavin_Rdtase-like_dom"/>
</dbReference>
<protein>
    <submittedName>
        <fullName evidence="5">Flavoredoxin</fullName>
    </submittedName>
</protein>
<organism evidence="5 6">
    <name type="scientific">Caldisalinibacter kiritimatiensis</name>
    <dbReference type="NCBI Taxonomy" id="1304284"/>
    <lineage>
        <taxon>Bacteria</taxon>
        <taxon>Bacillati</taxon>
        <taxon>Bacillota</taxon>
        <taxon>Tissierellia</taxon>
        <taxon>Tissierellales</taxon>
        <taxon>Thermohalobacteraceae</taxon>
        <taxon>Caldisalinibacter</taxon>
    </lineage>
</organism>
<name>R1CXK9_9FIRM</name>
<dbReference type="PANTHER" id="PTHR43567">
    <property type="entry name" value="FLAVOREDOXIN-RELATED-RELATED"/>
    <property type="match status" value="1"/>
</dbReference>
<evidence type="ECO:0000313" key="6">
    <source>
        <dbReference type="Proteomes" id="UP000013378"/>
    </source>
</evidence>